<sequence length="350" mass="37386">MRSSATTAVTLALAALAPCLHGCGEIAGIEDREVIPLIVIAENQTQPHAIALDEEAVYWTNLGNDGTRGEHTGGSLRKQIKDEREIIDLLAPSGEAPYALALDATHIYWSLTDNDLPRGCADTNIERDKLRRLSKQEPFPATYAPSLWGGCGKAETIAVDATRVYGARPTADRVTWVPKEDEDSDGKGVSLETNGDPTGVATDGARVYWTDSALGRLAVTDPSEADPETITVHVEGAGAQPGLLVMDDVNLYWLTEDSVLRSPRSPSPATAEPVVLRGGLARPAGIAAHGEYLYVTDAEEGAVYQIHKDQRVPTRAIAEGQDGPTGIAADDTGVYWVNKSSGEVVRFFEG</sequence>
<name>A0A4P2Q2Q6_SORCE</name>
<dbReference type="InterPro" id="IPR011042">
    <property type="entry name" value="6-blade_b-propeller_TolB-like"/>
</dbReference>
<dbReference type="RefSeq" id="WP_242516378.1">
    <property type="nucleotide sequence ID" value="NZ_CP012670.1"/>
</dbReference>
<organism evidence="2 3">
    <name type="scientific">Sorangium cellulosum</name>
    <name type="common">Polyangium cellulosum</name>
    <dbReference type="NCBI Taxonomy" id="56"/>
    <lineage>
        <taxon>Bacteria</taxon>
        <taxon>Pseudomonadati</taxon>
        <taxon>Myxococcota</taxon>
        <taxon>Polyangia</taxon>
        <taxon>Polyangiales</taxon>
        <taxon>Polyangiaceae</taxon>
        <taxon>Sorangium</taxon>
    </lineage>
</organism>
<gene>
    <name evidence="2" type="ORF">SOCEGT47_040760</name>
</gene>
<evidence type="ECO:0000313" key="2">
    <source>
        <dbReference type="EMBL" id="AUX23549.1"/>
    </source>
</evidence>
<feature type="region of interest" description="Disordered" evidence="1">
    <location>
        <begin position="177"/>
        <end position="197"/>
    </location>
</feature>
<dbReference type="Gene3D" id="2.120.10.30">
    <property type="entry name" value="TolB, C-terminal domain"/>
    <property type="match status" value="1"/>
</dbReference>
<dbReference type="EMBL" id="CP012670">
    <property type="protein sequence ID" value="AUX23549.1"/>
    <property type="molecule type" value="Genomic_DNA"/>
</dbReference>
<reference evidence="2 3" key="1">
    <citation type="submission" date="2015-09" db="EMBL/GenBank/DDBJ databases">
        <title>Sorangium comparison.</title>
        <authorList>
            <person name="Zaburannyi N."/>
            <person name="Bunk B."/>
            <person name="Overmann J."/>
            <person name="Mueller R."/>
        </authorList>
    </citation>
    <scope>NUCLEOTIDE SEQUENCE [LARGE SCALE GENOMIC DNA]</scope>
    <source>
        <strain evidence="2 3">So ceGT47</strain>
    </source>
</reference>
<evidence type="ECO:0000313" key="3">
    <source>
        <dbReference type="Proteomes" id="UP000295781"/>
    </source>
</evidence>
<proteinExistence type="predicted"/>
<dbReference type="Gene3D" id="2.40.10.500">
    <property type="match status" value="1"/>
</dbReference>
<protein>
    <submittedName>
        <fullName evidence="2">Uncharacterized protein</fullName>
    </submittedName>
</protein>
<evidence type="ECO:0000256" key="1">
    <source>
        <dbReference type="SAM" id="MobiDB-lite"/>
    </source>
</evidence>
<dbReference type="SUPFAM" id="SSF63825">
    <property type="entry name" value="YWTD domain"/>
    <property type="match status" value="1"/>
</dbReference>
<dbReference type="AlphaFoldDB" id="A0A4P2Q2Q6"/>
<accession>A0A4P2Q2Q6</accession>
<dbReference type="Proteomes" id="UP000295781">
    <property type="component" value="Chromosome"/>
</dbReference>